<dbReference type="EMBL" id="JACXVP010000003">
    <property type="protein sequence ID" value="KAG5615889.1"/>
    <property type="molecule type" value="Genomic_DNA"/>
</dbReference>
<proteinExistence type="predicted"/>
<dbReference type="Proteomes" id="UP000824120">
    <property type="component" value="Chromosome 3"/>
</dbReference>
<dbReference type="PANTHER" id="PTHR33116:SF85">
    <property type="entry name" value="REVERSE TRANSCRIPTASE ZINC-BINDING DOMAIN-CONTAINING PROTEIN"/>
    <property type="match status" value="1"/>
</dbReference>
<dbReference type="AlphaFoldDB" id="A0A9J5ZUH9"/>
<dbReference type="PANTHER" id="PTHR33116">
    <property type="entry name" value="REVERSE TRANSCRIPTASE ZINC-BINDING DOMAIN-CONTAINING PROTEIN-RELATED-RELATED"/>
    <property type="match status" value="1"/>
</dbReference>
<name>A0A9J5ZUH9_SOLCO</name>
<evidence type="ECO:0000313" key="1">
    <source>
        <dbReference type="EMBL" id="KAG5615889.1"/>
    </source>
</evidence>
<accession>A0A9J5ZUH9</accession>
<gene>
    <name evidence="1" type="ORF">H5410_015713</name>
</gene>
<keyword evidence="2" id="KW-1185">Reference proteome</keyword>
<comment type="caution">
    <text evidence="1">The sequence shown here is derived from an EMBL/GenBank/DDBJ whole genome shotgun (WGS) entry which is preliminary data.</text>
</comment>
<evidence type="ECO:0000313" key="2">
    <source>
        <dbReference type="Proteomes" id="UP000824120"/>
    </source>
</evidence>
<dbReference type="OrthoDB" id="1306001at2759"/>
<sequence length="335" mass="38994">MLCCSLVSFPTTYLGLPLGEKYKSTGIWSGLVETIEKRLVTWKRQYLSMGGRLALINSFMDSIPTYFMPLFPVPGRYGMEDNSLWKEVVAAKHGKLSHWCTKQSRTPYGVGPWKHVSRLWEEFHKEVSFNVGNCLTNREGNQWSPLLRRNVNDWELESLFDLMCHLEGFNMKSQAADALSCRPNTKEYTMLRMEFRLLAIESNLEDKTPNKVICFSWLALKSASDTRQPRQEMFPESTESVNHLFLHCVIAADMWHMFQALFSLKWVMPENIKDAVESWSLWKADSPIRNTWTLIPSCIFWCLWTERNNKMFWSVNSKPLAKVVFQDFVSSLTLD</sequence>
<organism evidence="1 2">
    <name type="scientific">Solanum commersonii</name>
    <name type="common">Commerson's wild potato</name>
    <name type="synonym">Commerson's nightshade</name>
    <dbReference type="NCBI Taxonomy" id="4109"/>
    <lineage>
        <taxon>Eukaryota</taxon>
        <taxon>Viridiplantae</taxon>
        <taxon>Streptophyta</taxon>
        <taxon>Embryophyta</taxon>
        <taxon>Tracheophyta</taxon>
        <taxon>Spermatophyta</taxon>
        <taxon>Magnoliopsida</taxon>
        <taxon>eudicotyledons</taxon>
        <taxon>Gunneridae</taxon>
        <taxon>Pentapetalae</taxon>
        <taxon>asterids</taxon>
        <taxon>lamiids</taxon>
        <taxon>Solanales</taxon>
        <taxon>Solanaceae</taxon>
        <taxon>Solanoideae</taxon>
        <taxon>Solaneae</taxon>
        <taxon>Solanum</taxon>
    </lineage>
</organism>
<reference evidence="1 2" key="1">
    <citation type="submission" date="2020-09" db="EMBL/GenBank/DDBJ databases">
        <title>De no assembly of potato wild relative species, Solanum commersonii.</title>
        <authorList>
            <person name="Cho K."/>
        </authorList>
    </citation>
    <scope>NUCLEOTIDE SEQUENCE [LARGE SCALE GENOMIC DNA]</scope>
    <source>
        <strain evidence="1">LZ3.2</strain>
        <tissue evidence="1">Leaf</tissue>
    </source>
</reference>
<protein>
    <submittedName>
        <fullName evidence="1">Uncharacterized protein</fullName>
    </submittedName>
</protein>